<dbReference type="SUPFAM" id="SSF81301">
    <property type="entry name" value="Nucleotidyltransferase"/>
    <property type="match status" value="1"/>
</dbReference>
<dbReference type="AlphaFoldDB" id="A0A380RU81"/>
<dbReference type="GO" id="GO:0017148">
    <property type="term" value="P:negative regulation of translation"/>
    <property type="evidence" value="ECO:0007669"/>
    <property type="project" value="TreeGrafter"/>
</dbReference>
<reference evidence="2 3" key="1">
    <citation type="submission" date="2017-08" db="EMBL/GenBank/DDBJ databases">
        <authorList>
            <person name="de Groot N.N."/>
        </authorList>
    </citation>
    <scope>NUCLEOTIDE SEQUENCE [LARGE SCALE GENOMIC DNA]</scope>
    <source>
        <strain evidence="2 3">HM2</strain>
    </source>
</reference>
<dbReference type="GO" id="GO:0043023">
    <property type="term" value="F:ribosomal large subunit binding"/>
    <property type="evidence" value="ECO:0007669"/>
    <property type="project" value="TreeGrafter"/>
</dbReference>
<dbReference type="Proteomes" id="UP000255423">
    <property type="component" value="Unassembled WGS sequence"/>
</dbReference>
<name>A0A380RU81_FIBSU</name>
<dbReference type="NCBIfam" id="TIGR00090">
    <property type="entry name" value="rsfS_iojap_ybeB"/>
    <property type="match status" value="1"/>
</dbReference>
<evidence type="ECO:0000256" key="1">
    <source>
        <dbReference type="ARBA" id="ARBA00010574"/>
    </source>
</evidence>
<dbReference type="Pfam" id="PF02410">
    <property type="entry name" value="RsfS"/>
    <property type="match status" value="1"/>
</dbReference>
<protein>
    <submittedName>
        <fullName evidence="2">Ribosome-associated protein</fullName>
    </submittedName>
</protein>
<dbReference type="GO" id="GO:0090071">
    <property type="term" value="P:negative regulation of ribosome biogenesis"/>
    <property type="evidence" value="ECO:0007669"/>
    <property type="project" value="TreeGrafter"/>
</dbReference>
<dbReference type="InterPro" id="IPR004394">
    <property type="entry name" value="Iojap/RsfS/C7orf30"/>
</dbReference>
<sequence>MTATNNQDFSETVKLGAGILFELRAQNVQLIDLRGVKNEADYFLIATCESEAQMQAILNELTKEFKARKLHYVGVEYKEGVRWAIFDAGLDLMVHLFEEEKRNEISFDRLYADGKLMNLDEHDFIREDAKKSGDDNELI</sequence>
<comment type="similarity">
    <text evidence="1">Belongs to the Iojap/RsfS family.</text>
</comment>
<accession>A0A380RU81</accession>
<dbReference type="EMBL" id="UHJL01000001">
    <property type="protein sequence ID" value="SUQ18849.1"/>
    <property type="molecule type" value="Genomic_DNA"/>
</dbReference>
<organism evidence="2 3">
    <name type="scientific">Fibrobacter succinogenes</name>
    <name type="common">Bacteroides succinogenes</name>
    <dbReference type="NCBI Taxonomy" id="833"/>
    <lineage>
        <taxon>Bacteria</taxon>
        <taxon>Pseudomonadati</taxon>
        <taxon>Fibrobacterota</taxon>
        <taxon>Fibrobacteria</taxon>
        <taxon>Fibrobacterales</taxon>
        <taxon>Fibrobacteraceae</taxon>
        <taxon>Fibrobacter</taxon>
    </lineage>
</organism>
<evidence type="ECO:0000313" key="3">
    <source>
        <dbReference type="Proteomes" id="UP000255423"/>
    </source>
</evidence>
<proteinExistence type="inferred from homology"/>
<gene>
    <name evidence="2" type="ORF">SAMN05661053_0069</name>
</gene>
<dbReference type="Gene3D" id="3.30.460.10">
    <property type="entry name" value="Beta Polymerase, domain 2"/>
    <property type="match status" value="1"/>
</dbReference>
<dbReference type="PANTHER" id="PTHR21043">
    <property type="entry name" value="IOJAP SUPERFAMILY ORTHOLOG"/>
    <property type="match status" value="1"/>
</dbReference>
<evidence type="ECO:0000313" key="2">
    <source>
        <dbReference type="EMBL" id="SUQ18849.1"/>
    </source>
</evidence>
<dbReference type="PANTHER" id="PTHR21043:SF0">
    <property type="entry name" value="MITOCHONDRIAL ASSEMBLY OF RIBOSOMAL LARGE SUBUNIT PROTEIN 1"/>
    <property type="match status" value="1"/>
</dbReference>
<dbReference type="InterPro" id="IPR043519">
    <property type="entry name" value="NT_sf"/>
</dbReference>
<dbReference type="RefSeq" id="WP_012820303.1">
    <property type="nucleotide sequence ID" value="NZ_CACZHM010000003.1"/>
</dbReference>